<feature type="compositionally biased region" description="Polar residues" evidence="1">
    <location>
        <begin position="81"/>
        <end position="93"/>
    </location>
</feature>
<sequence length="150" mass="17034">MCRHKRNQRGLQGTLGSALTYLSPPPYAYNQADIQSHTETFFDDCRYCCVMMSYGREQGRGAMIKGAREGMKRQERISKTNNGTKMAPASNTGRVIAPSPPDQQEGPSSSGRLLCCCHSNKMAMTYWNHQAILRGHYHHHYHRRANMVRS</sequence>
<comment type="caution">
    <text evidence="2">The sequence shown here is derived from an EMBL/GenBank/DDBJ whole genome shotgun (WGS) entry which is preliminary data.</text>
</comment>
<protein>
    <submittedName>
        <fullName evidence="2">Uncharacterized protein</fullName>
    </submittedName>
</protein>
<reference evidence="2" key="1">
    <citation type="submission" date="2022-07" db="EMBL/GenBank/DDBJ databases">
        <title>Chromosome-level genome of Muraenolepis orangiensis.</title>
        <authorList>
            <person name="Kim J."/>
        </authorList>
    </citation>
    <scope>NUCLEOTIDE SEQUENCE</scope>
    <source>
        <strain evidence="2">KU_S4_2022</strain>
        <tissue evidence="2">Muscle</tissue>
    </source>
</reference>
<evidence type="ECO:0000256" key="1">
    <source>
        <dbReference type="SAM" id="MobiDB-lite"/>
    </source>
</evidence>
<dbReference type="EMBL" id="JANIIK010000034">
    <property type="protein sequence ID" value="KAJ3614303.1"/>
    <property type="molecule type" value="Genomic_DNA"/>
</dbReference>
<keyword evidence="3" id="KW-1185">Reference proteome</keyword>
<feature type="region of interest" description="Disordered" evidence="1">
    <location>
        <begin position="81"/>
        <end position="109"/>
    </location>
</feature>
<dbReference type="Proteomes" id="UP001148018">
    <property type="component" value="Unassembled WGS sequence"/>
</dbReference>
<proteinExistence type="predicted"/>
<dbReference type="AlphaFoldDB" id="A0A9Q0EXB5"/>
<accession>A0A9Q0EXB5</accession>
<name>A0A9Q0EXB5_9TELE</name>
<gene>
    <name evidence="2" type="ORF">NHX12_017877</name>
</gene>
<evidence type="ECO:0000313" key="2">
    <source>
        <dbReference type="EMBL" id="KAJ3614303.1"/>
    </source>
</evidence>
<organism evidence="2 3">
    <name type="scientific">Muraenolepis orangiensis</name>
    <name type="common">Patagonian moray cod</name>
    <dbReference type="NCBI Taxonomy" id="630683"/>
    <lineage>
        <taxon>Eukaryota</taxon>
        <taxon>Metazoa</taxon>
        <taxon>Chordata</taxon>
        <taxon>Craniata</taxon>
        <taxon>Vertebrata</taxon>
        <taxon>Euteleostomi</taxon>
        <taxon>Actinopterygii</taxon>
        <taxon>Neopterygii</taxon>
        <taxon>Teleostei</taxon>
        <taxon>Neoteleostei</taxon>
        <taxon>Acanthomorphata</taxon>
        <taxon>Zeiogadaria</taxon>
        <taxon>Gadariae</taxon>
        <taxon>Gadiformes</taxon>
        <taxon>Muraenolepidoidei</taxon>
        <taxon>Muraenolepididae</taxon>
        <taxon>Muraenolepis</taxon>
    </lineage>
</organism>
<evidence type="ECO:0000313" key="3">
    <source>
        <dbReference type="Proteomes" id="UP001148018"/>
    </source>
</evidence>